<dbReference type="AlphaFoldDB" id="A0A0F8ZRC3"/>
<reference evidence="1" key="1">
    <citation type="journal article" date="2015" name="Nature">
        <title>Complex archaea that bridge the gap between prokaryotes and eukaryotes.</title>
        <authorList>
            <person name="Spang A."/>
            <person name="Saw J.H."/>
            <person name="Jorgensen S.L."/>
            <person name="Zaremba-Niedzwiedzka K."/>
            <person name="Martijn J."/>
            <person name="Lind A.E."/>
            <person name="van Eijk R."/>
            <person name="Schleper C."/>
            <person name="Guy L."/>
            <person name="Ettema T.J."/>
        </authorList>
    </citation>
    <scope>NUCLEOTIDE SEQUENCE</scope>
</reference>
<comment type="caution">
    <text evidence="1">The sequence shown here is derived from an EMBL/GenBank/DDBJ whole genome shotgun (WGS) entry which is preliminary data.</text>
</comment>
<evidence type="ECO:0000313" key="1">
    <source>
        <dbReference type="EMBL" id="KKK62466.1"/>
    </source>
</evidence>
<gene>
    <name evidence="1" type="ORF">LCGC14_3004060</name>
</gene>
<protein>
    <submittedName>
        <fullName evidence="1">Uncharacterized protein</fullName>
    </submittedName>
</protein>
<dbReference type="EMBL" id="LAZR01061979">
    <property type="protein sequence ID" value="KKK62466.1"/>
    <property type="molecule type" value="Genomic_DNA"/>
</dbReference>
<proteinExistence type="predicted"/>
<accession>A0A0F8ZRC3</accession>
<sequence length="77" mass="8794">MTVKTVEHRMWGIGIAADEGFALPASDLRWLLERCELLENTVDTMRRFFNGKNQSGDVRAALNMLAEWEKKDGEARP</sequence>
<name>A0A0F8ZRC3_9ZZZZ</name>
<organism evidence="1">
    <name type="scientific">marine sediment metagenome</name>
    <dbReference type="NCBI Taxonomy" id="412755"/>
    <lineage>
        <taxon>unclassified sequences</taxon>
        <taxon>metagenomes</taxon>
        <taxon>ecological metagenomes</taxon>
    </lineage>
</organism>